<dbReference type="PANTHER" id="PTHR37030:SF1">
    <property type="entry name" value="NUCLEOTIDYLTRANSFERASE"/>
    <property type="match status" value="1"/>
</dbReference>
<dbReference type="Gene3D" id="3.30.460.10">
    <property type="entry name" value="Beta Polymerase, domain 2"/>
    <property type="match status" value="1"/>
</dbReference>
<evidence type="ECO:0000313" key="2">
    <source>
        <dbReference type="EMBL" id="GAG17011.1"/>
    </source>
</evidence>
<dbReference type="EMBL" id="BARS01031338">
    <property type="protein sequence ID" value="GAG17011.1"/>
    <property type="molecule type" value="Genomic_DNA"/>
</dbReference>
<dbReference type="PANTHER" id="PTHR37030">
    <property type="entry name" value="NUCLEOTIDYLTRANSFERASE"/>
    <property type="match status" value="1"/>
</dbReference>
<dbReference type="InterPro" id="IPR002934">
    <property type="entry name" value="Polymerase_NTP_transf_dom"/>
</dbReference>
<feature type="domain" description="Polymerase nucleotidyl transferase" evidence="1">
    <location>
        <begin position="9"/>
        <end position="80"/>
    </location>
</feature>
<evidence type="ECO:0000259" key="1">
    <source>
        <dbReference type="Pfam" id="PF01909"/>
    </source>
</evidence>
<sequence>MISNETLLKVRERLVDGFHPEKIILFGSQARGTADDRSDVDILVVCSFVGKRRHLMLEMDRALYGLGLARDIMILTPEEFELDRHIPGTIARPAWKEGRVLYESAQ</sequence>
<name>X0WW97_9ZZZZ</name>
<protein>
    <recommendedName>
        <fullName evidence="1">Polymerase nucleotidyl transferase domain-containing protein</fullName>
    </recommendedName>
</protein>
<comment type="caution">
    <text evidence="2">The sequence shown here is derived from an EMBL/GenBank/DDBJ whole genome shotgun (WGS) entry which is preliminary data.</text>
</comment>
<gene>
    <name evidence="2" type="ORF">S01H1_48784</name>
</gene>
<dbReference type="CDD" id="cd05403">
    <property type="entry name" value="NT_KNTase_like"/>
    <property type="match status" value="1"/>
</dbReference>
<dbReference type="AlphaFoldDB" id="X0WW97"/>
<organism evidence="2">
    <name type="scientific">marine sediment metagenome</name>
    <dbReference type="NCBI Taxonomy" id="412755"/>
    <lineage>
        <taxon>unclassified sequences</taxon>
        <taxon>metagenomes</taxon>
        <taxon>ecological metagenomes</taxon>
    </lineage>
</organism>
<dbReference type="InterPro" id="IPR043519">
    <property type="entry name" value="NT_sf"/>
</dbReference>
<dbReference type="Pfam" id="PF01909">
    <property type="entry name" value="NTP_transf_2"/>
    <property type="match status" value="1"/>
</dbReference>
<dbReference type="GO" id="GO:0016779">
    <property type="term" value="F:nucleotidyltransferase activity"/>
    <property type="evidence" value="ECO:0007669"/>
    <property type="project" value="InterPro"/>
</dbReference>
<reference evidence="2" key="1">
    <citation type="journal article" date="2014" name="Front. Microbiol.">
        <title>High frequency of phylogenetically diverse reductive dehalogenase-homologous genes in deep subseafloor sedimentary metagenomes.</title>
        <authorList>
            <person name="Kawai M."/>
            <person name="Futagami T."/>
            <person name="Toyoda A."/>
            <person name="Takaki Y."/>
            <person name="Nishi S."/>
            <person name="Hori S."/>
            <person name="Arai W."/>
            <person name="Tsubouchi T."/>
            <person name="Morono Y."/>
            <person name="Uchiyama I."/>
            <person name="Ito T."/>
            <person name="Fujiyama A."/>
            <person name="Inagaki F."/>
            <person name="Takami H."/>
        </authorList>
    </citation>
    <scope>NUCLEOTIDE SEQUENCE</scope>
    <source>
        <strain evidence="2">Expedition CK06-06</strain>
    </source>
</reference>
<dbReference type="SUPFAM" id="SSF81301">
    <property type="entry name" value="Nucleotidyltransferase"/>
    <property type="match status" value="1"/>
</dbReference>
<accession>X0WW97</accession>
<proteinExistence type="predicted"/>